<feature type="compositionally biased region" description="Basic residues" evidence="1">
    <location>
        <begin position="166"/>
        <end position="183"/>
    </location>
</feature>
<feature type="non-terminal residue" evidence="2">
    <location>
        <position position="326"/>
    </location>
</feature>
<proteinExistence type="predicted"/>
<feature type="compositionally biased region" description="Basic residues" evidence="1">
    <location>
        <begin position="192"/>
        <end position="213"/>
    </location>
</feature>
<feature type="compositionally biased region" description="Basic residues" evidence="1">
    <location>
        <begin position="285"/>
        <end position="295"/>
    </location>
</feature>
<organism evidence="2">
    <name type="scientific">uncultured Rubellimicrobium sp</name>
    <dbReference type="NCBI Taxonomy" id="543078"/>
    <lineage>
        <taxon>Bacteria</taxon>
        <taxon>Pseudomonadati</taxon>
        <taxon>Pseudomonadota</taxon>
        <taxon>Alphaproteobacteria</taxon>
        <taxon>Rhodobacterales</taxon>
        <taxon>Roseobacteraceae</taxon>
        <taxon>Rubellimicrobium</taxon>
        <taxon>environmental samples</taxon>
    </lineage>
</organism>
<feature type="compositionally biased region" description="Basic and acidic residues" evidence="1">
    <location>
        <begin position="214"/>
        <end position="228"/>
    </location>
</feature>
<sequence length="326" mass="35877">VEAGHDLRGFGLPGPLRRPTHGQGGLARPRGRPRPQHRPLRAHVRPCGAGRASGLQHPRRRLGPRRAPGGRCGGQLRGHLRPQGPQLLPGHPCRCLVPRRPYLPGGRGPPPRPHLGHRRRRLVGQRIRPVQGRGRTGRARPHALCRDPAPLRHVRAGGSVLQPLRHHGLARARPAARGRRHAVPARLGGRCRAGRRPRRHRPRLPRHLRTRRARDHDLPRDHGPDAPRHPPPPHDPGPALLARQPHGQGLRPRPDAHGRPPQGADHDGSGGLSPPRQHRGPAGARLRRAGRLPRRHGGDPPRLSLALPPLRAVRRAQGNRPQPAEL</sequence>
<gene>
    <name evidence="2" type="ORF">AVDCRST_MAG15-886</name>
</gene>
<name>A0A6J4P2T1_9RHOB</name>
<feature type="region of interest" description="Disordered" evidence="1">
    <location>
        <begin position="166"/>
        <end position="326"/>
    </location>
</feature>
<dbReference type="AlphaFoldDB" id="A0A6J4P2T1"/>
<feature type="non-terminal residue" evidence="2">
    <location>
        <position position="1"/>
    </location>
</feature>
<dbReference type="EMBL" id="CADCUU010000122">
    <property type="protein sequence ID" value="CAA9398713.1"/>
    <property type="molecule type" value="Genomic_DNA"/>
</dbReference>
<feature type="region of interest" description="Disordered" evidence="1">
    <location>
        <begin position="1"/>
        <end position="73"/>
    </location>
</feature>
<evidence type="ECO:0000313" key="2">
    <source>
        <dbReference type="EMBL" id="CAA9398713.1"/>
    </source>
</evidence>
<feature type="compositionally biased region" description="Basic residues" evidence="1">
    <location>
        <begin position="29"/>
        <end position="44"/>
    </location>
</feature>
<protein>
    <submittedName>
        <fullName evidence="2">NAD-dependent epimerase/dehydratase</fullName>
    </submittedName>
</protein>
<accession>A0A6J4P2T1</accession>
<feature type="compositionally biased region" description="Low complexity" evidence="1">
    <location>
        <begin position="300"/>
        <end position="311"/>
    </location>
</feature>
<evidence type="ECO:0000256" key="1">
    <source>
        <dbReference type="SAM" id="MobiDB-lite"/>
    </source>
</evidence>
<feature type="compositionally biased region" description="Basic and acidic residues" evidence="1">
    <location>
        <begin position="252"/>
        <end position="268"/>
    </location>
</feature>
<reference evidence="2" key="1">
    <citation type="submission" date="2020-02" db="EMBL/GenBank/DDBJ databases">
        <authorList>
            <person name="Meier V. D."/>
        </authorList>
    </citation>
    <scope>NUCLEOTIDE SEQUENCE</scope>
    <source>
        <strain evidence="2">AVDCRST_MAG15</strain>
    </source>
</reference>